<organism evidence="3 4">
    <name type="scientific">Phakopsora pachyrhizi</name>
    <name type="common">Asian soybean rust disease fungus</name>
    <dbReference type="NCBI Taxonomy" id="170000"/>
    <lineage>
        <taxon>Eukaryota</taxon>
        <taxon>Fungi</taxon>
        <taxon>Dikarya</taxon>
        <taxon>Basidiomycota</taxon>
        <taxon>Pucciniomycotina</taxon>
        <taxon>Pucciniomycetes</taxon>
        <taxon>Pucciniales</taxon>
        <taxon>Phakopsoraceae</taxon>
        <taxon>Phakopsora</taxon>
    </lineage>
</organism>
<comment type="caution">
    <text evidence="3">The sequence shown here is derived from an EMBL/GenBank/DDBJ whole genome shotgun (WGS) entry which is preliminary data.</text>
</comment>
<sequence>MPVKQLPIGTRSNSWVRRELTEPPTTHTPSPQIAPPIPTGMGGVRSRQPLVAPSASLLVGRAKSKEEEEDSDKDDFEEPGDRTVNLERGRGGRRPSLSNTDPAMIQLLAGMQQQMITLNQGMQQQMAALTAAIANPAAAPKKSFKTPTLKAPDPFDGTQPSKLRKFLQSVQTIFFNDQRTFETDKEKVMYTSSFLTGKAGKWIEPYLSRTFSYLPYKGEWNPICIGAVCSNAD</sequence>
<dbReference type="Pfam" id="PF16297">
    <property type="entry name" value="DUF4939"/>
    <property type="match status" value="1"/>
</dbReference>
<reference evidence="3" key="1">
    <citation type="submission" date="2022-06" db="EMBL/GenBank/DDBJ databases">
        <authorList>
            <consortium name="SYNGENTA / RWTH Aachen University"/>
        </authorList>
    </citation>
    <scope>NUCLEOTIDE SEQUENCE</scope>
</reference>
<evidence type="ECO:0000313" key="3">
    <source>
        <dbReference type="EMBL" id="CAH7686502.1"/>
    </source>
</evidence>
<gene>
    <name evidence="3" type="ORF">PPACK8108_LOCUS21157</name>
</gene>
<feature type="domain" description="DUF4939" evidence="2">
    <location>
        <begin position="129"/>
        <end position="210"/>
    </location>
</feature>
<dbReference type="Proteomes" id="UP001153365">
    <property type="component" value="Unassembled WGS sequence"/>
</dbReference>
<dbReference type="InterPro" id="IPR032549">
    <property type="entry name" value="DUF4939"/>
</dbReference>
<proteinExistence type="predicted"/>
<feature type="compositionally biased region" description="Basic and acidic residues" evidence="1">
    <location>
        <begin position="79"/>
        <end position="90"/>
    </location>
</feature>
<evidence type="ECO:0000259" key="2">
    <source>
        <dbReference type="Pfam" id="PF16297"/>
    </source>
</evidence>
<keyword evidence="4" id="KW-1185">Reference proteome</keyword>
<feature type="compositionally biased region" description="Acidic residues" evidence="1">
    <location>
        <begin position="67"/>
        <end position="78"/>
    </location>
</feature>
<dbReference type="EMBL" id="CALTRL010005796">
    <property type="protein sequence ID" value="CAH7686502.1"/>
    <property type="molecule type" value="Genomic_DNA"/>
</dbReference>
<feature type="region of interest" description="Disordered" evidence="1">
    <location>
        <begin position="1"/>
        <end position="100"/>
    </location>
</feature>
<name>A0AAV0BJ80_PHAPC</name>
<protein>
    <recommendedName>
        <fullName evidence="2">DUF4939 domain-containing protein</fullName>
    </recommendedName>
</protein>
<dbReference type="AlphaFoldDB" id="A0AAV0BJ80"/>
<accession>A0AAV0BJ80</accession>
<evidence type="ECO:0000313" key="4">
    <source>
        <dbReference type="Proteomes" id="UP001153365"/>
    </source>
</evidence>
<evidence type="ECO:0000256" key="1">
    <source>
        <dbReference type="SAM" id="MobiDB-lite"/>
    </source>
</evidence>